<name>A0ABD3SEX4_9STRA</name>
<gene>
    <name evidence="1" type="ORF">ACHAXA_011156</name>
</gene>
<organism evidence="1 2">
    <name type="scientific">Cyclostephanos tholiformis</name>
    <dbReference type="NCBI Taxonomy" id="382380"/>
    <lineage>
        <taxon>Eukaryota</taxon>
        <taxon>Sar</taxon>
        <taxon>Stramenopiles</taxon>
        <taxon>Ochrophyta</taxon>
        <taxon>Bacillariophyta</taxon>
        <taxon>Coscinodiscophyceae</taxon>
        <taxon>Thalassiosirophycidae</taxon>
        <taxon>Stephanodiscales</taxon>
        <taxon>Stephanodiscaceae</taxon>
        <taxon>Cyclostephanos</taxon>
    </lineage>
</organism>
<evidence type="ECO:0000313" key="1">
    <source>
        <dbReference type="EMBL" id="KAL3823104.1"/>
    </source>
</evidence>
<dbReference type="InterPro" id="IPR029063">
    <property type="entry name" value="SAM-dependent_MTases_sf"/>
</dbReference>
<dbReference type="Proteomes" id="UP001530377">
    <property type="component" value="Unassembled WGS sequence"/>
</dbReference>
<proteinExistence type="predicted"/>
<evidence type="ECO:0000313" key="2">
    <source>
        <dbReference type="Proteomes" id="UP001530377"/>
    </source>
</evidence>
<accession>A0ABD3SEX4</accession>
<dbReference type="EMBL" id="JALLPB020000047">
    <property type="protein sequence ID" value="KAL3823104.1"/>
    <property type="molecule type" value="Genomic_DNA"/>
</dbReference>
<dbReference type="Gene3D" id="3.40.50.150">
    <property type="entry name" value="Vaccinia Virus protein VP39"/>
    <property type="match status" value="1"/>
</dbReference>
<protein>
    <recommendedName>
        <fullName evidence="3">Methyltransferase FkbM domain-containing protein</fullName>
    </recommendedName>
</protein>
<evidence type="ECO:0008006" key="3">
    <source>
        <dbReference type="Google" id="ProtNLM"/>
    </source>
</evidence>
<keyword evidence="2" id="KW-1185">Reference proteome</keyword>
<reference evidence="1 2" key="1">
    <citation type="submission" date="2024-10" db="EMBL/GenBank/DDBJ databases">
        <title>Updated reference genomes for cyclostephanoid diatoms.</title>
        <authorList>
            <person name="Roberts W.R."/>
            <person name="Alverson A.J."/>
        </authorList>
    </citation>
    <scope>NUCLEOTIDE SEQUENCE [LARGE SCALE GENOMIC DNA]</scope>
    <source>
        <strain evidence="1 2">AJA228-03</strain>
    </source>
</reference>
<dbReference type="AlphaFoldDB" id="A0ABD3SEX4"/>
<sequence>MGDGCRHVYLDLGANIGVHNRFLFQPEFYPGTSMRSAFDESFGSAERRALPSQESGICAFAFEANPLHAARLRAMEECYLARGHRLKVFSPNAVSDNTVDSLYFQKLKDDNAVMWGGRVRSRHELNVDLQNHLIKYNLTEKMDQMAQNPETLYSLLPDNYTEVMAIDIAAFINQHIKDRDYDRSNGTGTVMAKMDIEGTEFHVLPHMEKSGVLCKGIIDRIATEFHPGIYHKPLNTTHICPGYECFAEYFGNYDKTPGGEKCGTPTFIELRDSEDYLYDTESPLEQTCPDYQP</sequence>
<comment type="caution">
    <text evidence="1">The sequence shown here is derived from an EMBL/GenBank/DDBJ whole genome shotgun (WGS) entry which is preliminary data.</text>
</comment>